<protein>
    <submittedName>
        <fullName evidence="2">Uncharacterized protein</fullName>
    </submittedName>
</protein>
<dbReference type="Proteomes" id="UP001141806">
    <property type="component" value="Unassembled WGS sequence"/>
</dbReference>
<dbReference type="AlphaFoldDB" id="A0A9Q0QRN2"/>
<feature type="transmembrane region" description="Helical" evidence="1">
    <location>
        <begin position="12"/>
        <end position="31"/>
    </location>
</feature>
<accession>A0A9Q0QRN2</accession>
<dbReference type="EMBL" id="JAMYWD010000006">
    <property type="protein sequence ID" value="KAJ4969505.1"/>
    <property type="molecule type" value="Genomic_DNA"/>
</dbReference>
<keyword evidence="1" id="KW-1133">Transmembrane helix</keyword>
<gene>
    <name evidence="2" type="ORF">NE237_016206</name>
</gene>
<evidence type="ECO:0000313" key="2">
    <source>
        <dbReference type="EMBL" id="KAJ4969505.1"/>
    </source>
</evidence>
<name>A0A9Q0QRN2_9MAGN</name>
<evidence type="ECO:0000256" key="1">
    <source>
        <dbReference type="SAM" id="Phobius"/>
    </source>
</evidence>
<comment type="caution">
    <text evidence="2">The sequence shown here is derived from an EMBL/GenBank/DDBJ whole genome shotgun (WGS) entry which is preliminary data.</text>
</comment>
<sequence length="107" mass="12076">MVSSVSRVSCRVVSVMLLLAIAFYVGRPLYWKLSATIHEIRGKRQTVKQGISQFVLEAQRSVGWVHDESVSGFSEDRRGSKLIMRESEKALAHPSHRTWEYGGRAEG</sequence>
<reference evidence="2" key="1">
    <citation type="journal article" date="2023" name="Plant J.">
        <title>The genome of the king protea, Protea cynaroides.</title>
        <authorList>
            <person name="Chang J."/>
            <person name="Duong T.A."/>
            <person name="Schoeman C."/>
            <person name="Ma X."/>
            <person name="Roodt D."/>
            <person name="Barker N."/>
            <person name="Li Z."/>
            <person name="Van de Peer Y."/>
            <person name="Mizrachi E."/>
        </authorList>
    </citation>
    <scope>NUCLEOTIDE SEQUENCE</scope>
    <source>
        <tissue evidence="2">Young leaves</tissue>
    </source>
</reference>
<keyword evidence="1" id="KW-0812">Transmembrane</keyword>
<keyword evidence="1" id="KW-0472">Membrane</keyword>
<evidence type="ECO:0000313" key="3">
    <source>
        <dbReference type="Proteomes" id="UP001141806"/>
    </source>
</evidence>
<organism evidence="2 3">
    <name type="scientific">Protea cynaroides</name>
    <dbReference type="NCBI Taxonomy" id="273540"/>
    <lineage>
        <taxon>Eukaryota</taxon>
        <taxon>Viridiplantae</taxon>
        <taxon>Streptophyta</taxon>
        <taxon>Embryophyta</taxon>
        <taxon>Tracheophyta</taxon>
        <taxon>Spermatophyta</taxon>
        <taxon>Magnoliopsida</taxon>
        <taxon>Proteales</taxon>
        <taxon>Proteaceae</taxon>
        <taxon>Protea</taxon>
    </lineage>
</organism>
<dbReference type="OrthoDB" id="1928026at2759"/>
<keyword evidence="3" id="KW-1185">Reference proteome</keyword>
<proteinExistence type="predicted"/>